<feature type="transmembrane region" description="Helical" evidence="9">
    <location>
        <begin position="831"/>
        <end position="850"/>
    </location>
</feature>
<dbReference type="InterPro" id="IPR036259">
    <property type="entry name" value="MFS_trans_sf"/>
</dbReference>
<accession>A0A162N4L7</accession>
<dbReference type="InterPro" id="IPR000683">
    <property type="entry name" value="Gfo/Idh/MocA-like_OxRdtase_N"/>
</dbReference>
<evidence type="ECO:0000313" key="12">
    <source>
        <dbReference type="Proteomes" id="UP000076584"/>
    </source>
</evidence>
<feature type="non-terminal residue" evidence="11">
    <location>
        <position position="1"/>
    </location>
</feature>
<dbReference type="GO" id="GO:0000166">
    <property type="term" value="F:nucleotide binding"/>
    <property type="evidence" value="ECO:0007669"/>
    <property type="project" value="InterPro"/>
</dbReference>
<dbReference type="Gene3D" id="3.40.50.720">
    <property type="entry name" value="NAD(P)-binding Rossmann-like Domain"/>
    <property type="match status" value="2"/>
</dbReference>
<comment type="subcellular location">
    <subcellularLocation>
        <location evidence="1">Membrane</location>
        <topology evidence="1">Multi-pass membrane protein</topology>
    </subcellularLocation>
</comment>
<dbReference type="AlphaFoldDB" id="A0A162N4L7"/>
<feature type="transmembrane region" description="Helical" evidence="9">
    <location>
        <begin position="472"/>
        <end position="492"/>
    </location>
</feature>
<sequence length="1055" mass="115701">LSWIPDLSSKFFNKPETDNSTKMSSEKLNVAVAGLGRMGLRHARHFATLTPKANLIAVSSPVQAELDAAVAEFGPLKTYLDYDEMLRKESTLQAVIVASATTVHAEQAIKAIEKGLHVLCEKPLSTNVDISQSVVTAYEKSLIKNPNQKVICGFSRRFDASYRDAYQRVARGDIGTPSVFRSQTCDKLDPSGFFVDYAEFSGGIFVDCSIHDIDLALWFFGEDSVVKSVAAIGITAVQEGLRKHNDRDNAVAVVEFYGGKIAQLFCSRMMAAGQEDTTEIFGTQGKVAVNTQPQLNLVNLYEPTGIRREIPPDYYGRFREAFITEANEFTACCLNNTEPPMKLVGAVNAVKIGCALQESLITGKKIEFDETGKRIENARFPDSLKKVSSTDNGHGEHVEDFIDNVEISLNPAEDVSYGRTGFRGLADSPYVGGAALLASLGGFSFGYDQGVISIINVMEQFHTVFPQAATPFGKGFMTGMLEFGAFLGCLFMPTLADKISRKRALAVVVVIFNVGAIMQTAARSYGVLVAGRTIGGIGVGTLAMGSPIYISEIAPPNLRGTLLVLESISIVLGVVISFFITYGTRHMAGEASFRLPLGLQMVCSTLLGIGIFFYPYSPRWLALVNRPQEALQSLVRLRRLPADDHRVQAEHKGIITEVEVQKIMQEKHHPGKKGLMLEVAGWLDLFSPKLWRRTAVAVGIAFFQQFSGINAFIYYAPTLFQSLGQSAEMALVMSGVFNVLQLVAVCACFFIIDKVGRRPLAIFGGIGGGTAWGIMAILTGIYSKDWAANPSAGWGAVAMAFIFVILYGISYSPLGWALPAEVYPNSHRSKGVAAGTATVWLCNFIVGVATPPMLDKLGFGTYVFFGAWCFVASVWAFFLVPETKGKTLEQMDEVFKDTTAQEEKEIIKQQILVQRGQQPQGGTAMESAKYSGRRHVHNLIYRVPRASVVAVCSTEPHELEWARAFQEYKEFHVEVYSSYDEMLSHPGLQDHRRTCEPDVGSHREGSYVLCKKPLSTKMEEVMPGKLSRSKSRPDTAMIFEVEPNIDSQLADRTSH</sequence>
<feature type="transmembrane region" description="Helical" evidence="9">
    <location>
        <begin position="595"/>
        <end position="616"/>
    </location>
</feature>
<dbReference type="Pfam" id="PF22725">
    <property type="entry name" value="GFO_IDH_MocA_C3"/>
    <property type="match status" value="1"/>
</dbReference>
<evidence type="ECO:0000256" key="9">
    <source>
        <dbReference type="SAM" id="Phobius"/>
    </source>
</evidence>
<keyword evidence="6 9" id="KW-1133">Transmembrane helix</keyword>
<evidence type="ECO:0000256" key="3">
    <source>
        <dbReference type="ARBA" id="ARBA00010992"/>
    </source>
</evidence>
<dbReference type="PROSITE" id="PS00217">
    <property type="entry name" value="SUGAR_TRANSPORT_2"/>
    <property type="match status" value="1"/>
</dbReference>
<dbReference type="SUPFAM" id="SSF51735">
    <property type="entry name" value="NAD(P)-binding Rossmann-fold domains"/>
    <property type="match status" value="1"/>
</dbReference>
<dbReference type="EMBL" id="LFIW01000610">
    <property type="protein sequence ID" value="KZL85544.1"/>
    <property type="molecule type" value="Genomic_DNA"/>
</dbReference>
<dbReference type="Pfam" id="PF00083">
    <property type="entry name" value="Sugar_tr"/>
    <property type="match status" value="1"/>
</dbReference>
<feature type="transmembrane region" description="Helical" evidence="9">
    <location>
        <begin position="695"/>
        <end position="717"/>
    </location>
</feature>
<evidence type="ECO:0000256" key="4">
    <source>
        <dbReference type="ARBA" id="ARBA00022448"/>
    </source>
</evidence>
<dbReference type="Proteomes" id="UP000076584">
    <property type="component" value="Unassembled WGS sequence"/>
</dbReference>
<evidence type="ECO:0000256" key="1">
    <source>
        <dbReference type="ARBA" id="ARBA00004141"/>
    </source>
</evidence>
<dbReference type="InterPro" id="IPR005829">
    <property type="entry name" value="Sugar_transporter_CS"/>
</dbReference>
<feature type="transmembrane region" description="Helical" evidence="9">
    <location>
        <begin position="562"/>
        <end position="583"/>
    </location>
</feature>
<dbReference type="FunFam" id="1.20.1250.20:FF:000026">
    <property type="entry name" value="MFS quinate transporter QutD"/>
    <property type="match status" value="1"/>
</dbReference>
<dbReference type="InterPro" id="IPR020846">
    <property type="entry name" value="MFS_dom"/>
</dbReference>
<evidence type="ECO:0000313" key="11">
    <source>
        <dbReference type="EMBL" id="KZL85544.1"/>
    </source>
</evidence>
<dbReference type="FunFam" id="3.30.360.10:FF:000017">
    <property type="entry name" value="Oxidoreductase family NAD-binding Rossmann fold"/>
    <property type="match status" value="1"/>
</dbReference>
<dbReference type="PRINTS" id="PR00171">
    <property type="entry name" value="SUGRTRNSPORT"/>
</dbReference>
<organism evidence="11 12">
    <name type="scientific">Colletotrichum incanum</name>
    <name type="common">Soybean anthracnose fungus</name>
    <dbReference type="NCBI Taxonomy" id="1573173"/>
    <lineage>
        <taxon>Eukaryota</taxon>
        <taxon>Fungi</taxon>
        <taxon>Dikarya</taxon>
        <taxon>Ascomycota</taxon>
        <taxon>Pezizomycotina</taxon>
        <taxon>Sordariomycetes</taxon>
        <taxon>Hypocreomycetidae</taxon>
        <taxon>Glomerellales</taxon>
        <taxon>Glomerellaceae</taxon>
        <taxon>Colletotrichum</taxon>
        <taxon>Colletotrichum spaethianum species complex</taxon>
    </lineage>
</organism>
<protein>
    <submittedName>
        <fullName evidence="11">Hexose carrier protein</fullName>
    </submittedName>
</protein>
<feature type="transmembrane region" description="Helical" evidence="9">
    <location>
        <begin position="528"/>
        <end position="550"/>
    </location>
</feature>
<feature type="transmembrane region" description="Helical" evidence="9">
    <location>
        <begin position="794"/>
        <end position="819"/>
    </location>
</feature>
<feature type="transmembrane region" description="Helical" evidence="9">
    <location>
        <begin position="862"/>
        <end position="881"/>
    </location>
</feature>
<keyword evidence="12" id="KW-1185">Reference proteome</keyword>
<evidence type="ECO:0000256" key="7">
    <source>
        <dbReference type="ARBA" id="ARBA00023136"/>
    </source>
</evidence>
<feature type="transmembrane region" description="Helical" evidence="9">
    <location>
        <begin position="504"/>
        <end position="522"/>
    </location>
</feature>
<dbReference type="InterPro" id="IPR005828">
    <property type="entry name" value="MFS_sugar_transport-like"/>
</dbReference>
<dbReference type="InterPro" id="IPR050360">
    <property type="entry name" value="MFS_Sugar_Transporters"/>
</dbReference>
<dbReference type="PANTHER" id="PTHR48022">
    <property type="entry name" value="PLASTIDIC GLUCOSE TRANSPORTER 4"/>
    <property type="match status" value="1"/>
</dbReference>
<dbReference type="InterPro" id="IPR036291">
    <property type="entry name" value="NAD(P)-bd_dom_sf"/>
</dbReference>
<dbReference type="GO" id="GO:0005351">
    <property type="term" value="F:carbohydrate:proton symporter activity"/>
    <property type="evidence" value="ECO:0007669"/>
    <property type="project" value="TreeGrafter"/>
</dbReference>
<dbReference type="Gene3D" id="1.20.1250.20">
    <property type="entry name" value="MFS general substrate transporter like domains"/>
    <property type="match status" value="1"/>
</dbReference>
<reference evidence="11 12" key="1">
    <citation type="submission" date="2015-06" db="EMBL/GenBank/DDBJ databases">
        <title>Survival trade-offs in plant roots during colonization by closely related pathogenic and mutualistic fungi.</title>
        <authorList>
            <person name="Hacquard S."/>
            <person name="Kracher B."/>
            <person name="Hiruma K."/>
            <person name="Weinman A."/>
            <person name="Muench P."/>
            <person name="Garrido Oter R."/>
            <person name="Ver Loren van Themaat E."/>
            <person name="Dallerey J.-F."/>
            <person name="Damm U."/>
            <person name="Henrissat B."/>
            <person name="Lespinet O."/>
            <person name="Thon M."/>
            <person name="Kemen E."/>
            <person name="McHardy A.C."/>
            <person name="Schulze-Lefert P."/>
            <person name="O'Connell R.J."/>
        </authorList>
    </citation>
    <scope>NUCLEOTIDE SEQUENCE [LARGE SCALE GENOMIC DNA]</scope>
    <source>
        <strain evidence="11 12">MAFF 238704</strain>
    </source>
</reference>
<dbReference type="SUPFAM" id="SSF55347">
    <property type="entry name" value="Glyceraldehyde-3-phosphate dehydrogenase-like, C-terminal domain"/>
    <property type="match status" value="1"/>
</dbReference>
<comment type="similarity">
    <text evidence="2">Belongs to the Gfo/Idh/MocA family.</text>
</comment>
<evidence type="ECO:0000256" key="8">
    <source>
        <dbReference type="ARBA" id="ARBA00023180"/>
    </source>
</evidence>
<evidence type="ECO:0000256" key="6">
    <source>
        <dbReference type="ARBA" id="ARBA00022989"/>
    </source>
</evidence>
<keyword evidence="5 9" id="KW-0812">Transmembrane</keyword>
<keyword evidence="7 9" id="KW-0472">Membrane</keyword>
<feature type="transmembrane region" description="Helical" evidence="9">
    <location>
        <begin position="729"/>
        <end position="752"/>
    </location>
</feature>
<name>A0A162N4L7_COLIC</name>
<dbReference type="Pfam" id="PF01408">
    <property type="entry name" value="GFO_IDH_MocA"/>
    <property type="match status" value="1"/>
</dbReference>
<dbReference type="GO" id="GO:0016020">
    <property type="term" value="C:membrane"/>
    <property type="evidence" value="ECO:0007669"/>
    <property type="project" value="UniProtKB-SubCell"/>
</dbReference>
<keyword evidence="8" id="KW-0325">Glycoprotein</keyword>
<dbReference type="InterPro" id="IPR055170">
    <property type="entry name" value="GFO_IDH_MocA-like_dom"/>
</dbReference>
<keyword evidence="4" id="KW-0813">Transport</keyword>
<comment type="caution">
    <text evidence="11">The sequence shown here is derived from an EMBL/GenBank/DDBJ whole genome shotgun (WGS) entry which is preliminary data.</text>
</comment>
<feature type="transmembrane region" description="Helical" evidence="9">
    <location>
        <begin position="759"/>
        <end position="782"/>
    </location>
</feature>
<comment type="similarity">
    <text evidence="3">Belongs to the major facilitator superfamily. Sugar transporter (TC 2.A.1.1) family.</text>
</comment>
<evidence type="ECO:0000256" key="5">
    <source>
        <dbReference type="ARBA" id="ARBA00022692"/>
    </source>
</evidence>
<feature type="domain" description="Major facilitator superfamily (MFS) profile" evidence="10">
    <location>
        <begin position="434"/>
        <end position="884"/>
    </location>
</feature>
<dbReference type="InterPro" id="IPR003663">
    <property type="entry name" value="Sugar/inositol_transpt"/>
</dbReference>
<dbReference type="NCBIfam" id="TIGR00879">
    <property type="entry name" value="SP"/>
    <property type="match status" value="1"/>
</dbReference>
<evidence type="ECO:0000259" key="10">
    <source>
        <dbReference type="PROSITE" id="PS50850"/>
    </source>
</evidence>
<evidence type="ECO:0000256" key="2">
    <source>
        <dbReference type="ARBA" id="ARBA00010928"/>
    </source>
</evidence>
<dbReference type="SUPFAM" id="SSF103473">
    <property type="entry name" value="MFS general substrate transporter"/>
    <property type="match status" value="1"/>
</dbReference>
<dbReference type="Gene3D" id="3.30.360.10">
    <property type="entry name" value="Dihydrodipicolinate Reductase, domain 2"/>
    <property type="match status" value="1"/>
</dbReference>
<dbReference type="PANTHER" id="PTHR48022:SF14">
    <property type="entry name" value="MAJOR FACILITATOR SUPERFAMILY (MFS) PROFILE DOMAIN-CONTAINING PROTEIN-RELATED"/>
    <property type="match status" value="1"/>
</dbReference>
<proteinExistence type="inferred from homology"/>
<dbReference type="PROSITE" id="PS50850">
    <property type="entry name" value="MFS"/>
    <property type="match status" value="1"/>
</dbReference>
<gene>
    <name evidence="11" type="ORF">CI238_04592</name>
</gene>